<protein>
    <submittedName>
        <fullName evidence="2">Uncharacterized protein</fullName>
    </submittedName>
</protein>
<name>A0AAW0FV44_9APHY</name>
<feature type="region of interest" description="Disordered" evidence="1">
    <location>
        <begin position="99"/>
        <end position="179"/>
    </location>
</feature>
<dbReference type="AlphaFoldDB" id="A0AAW0FV44"/>
<organism evidence="2 3">
    <name type="scientific">Cerrena zonata</name>
    <dbReference type="NCBI Taxonomy" id="2478898"/>
    <lineage>
        <taxon>Eukaryota</taxon>
        <taxon>Fungi</taxon>
        <taxon>Dikarya</taxon>
        <taxon>Basidiomycota</taxon>
        <taxon>Agaricomycotina</taxon>
        <taxon>Agaricomycetes</taxon>
        <taxon>Polyporales</taxon>
        <taxon>Cerrenaceae</taxon>
        <taxon>Cerrena</taxon>
    </lineage>
</organism>
<accession>A0AAW0FV44</accession>
<dbReference type="Proteomes" id="UP001385951">
    <property type="component" value="Unassembled WGS sequence"/>
</dbReference>
<proteinExistence type="predicted"/>
<evidence type="ECO:0000256" key="1">
    <source>
        <dbReference type="SAM" id="MobiDB-lite"/>
    </source>
</evidence>
<gene>
    <name evidence="2" type="ORF">QCA50_013646</name>
</gene>
<sequence>MNLFLQADLFPNIVETKRQVCRISKNGERVESGTLDPDQDEDYLLDELEQEISKPAGVSTIDQPPLLQNAVFVRPDSGMMYEMKNLRGLKSNVPILTSNIPPECRDSPTHASANCSTSHEYSRKSEPRRIPNEDDDDDDDDDSEHARLMPHTTSVPPITASPPPPAPLPAPVPAPVPSPHKKQFLRFPLHYIRTEPSTQVDNHVAFPNCRVPCCHGSFTSSPLYRDFIRLHVVPIDPESNQEETDEWNECGRSDRGNTLSTVFPALLHSLSEEHIGCRTKT</sequence>
<keyword evidence="3" id="KW-1185">Reference proteome</keyword>
<feature type="compositionally biased region" description="Acidic residues" evidence="1">
    <location>
        <begin position="133"/>
        <end position="143"/>
    </location>
</feature>
<evidence type="ECO:0000313" key="3">
    <source>
        <dbReference type="Proteomes" id="UP001385951"/>
    </source>
</evidence>
<evidence type="ECO:0000313" key="2">
    <source>
        <dbReference type="EMBL" id="KAK7683384.1"/>
    </source>
</evidence>
<feature type="compositionally biased region" description="Pro residues" evidence="1">
    <location>
        <begin position="159"/>
        <end position="178"/>
    </location>
</feature>
<reference evidence="2 3" key="1">
    <citation type="submission" date="2022-09" db="EMBL/GenBank/DDBJ databases">
        <authorList>
            <person name="Palmer J.M."/>
        </authorList>
    </citation>
    <scope>NUCLEOTIDE SEQUENCE [LARGE SCALE GENOMIC DNA]</scope>
    <source>
        <strain evidence="2 3">DSM 7382</strain>
    </source>
</reference>
<comment type="caution">
    <text evidence="2">The sequence shown here is derived from an EMBL/GenBank/DDBJ whole genome shotgun (WGS) entry which is preliminary data.</text>
</comment>
<feature type="compositionally biased region" description="Basic and acidic residues" evidence="1">
    <location>
        <begin position="120"/>
        <end position="132"/>
    </location>
</feature>
<dbReference type="EMBL" id="JASBNA010000031">
    <property type="protein sequence ID" value="KAK7683384.1"/>
    <property type="molecule type" value="Genomic_DNA"/>
</dbReference>
<feature type="compositionally biased region" description="Polar residues" evidence="1">
    <location>
        <begin position="109"/>
        <end position="119"/>
    </location>
</feature>